<reference evidence="2" key="1">
    <citation type="submission" date="2021-01" db="EMBL/GenBank/DDBJ databases">
        <title>Genome sequence of Phenylobacterium sp. 20VBR1 isolated from a valley glaceir, Ny-Alesund, Svalbard.</title>
        <authorList>
            <person name="Thomas F.A."/>
            <person name="Krishnan K.P."/>
            <person name="Sinha R.K."/>
        </authorList>
    </citation>
    <scope>NUCLEOTIDE SEQUENCE</scope>
    <source>
        <strain evidence="2">20VBR1</strain>
    </source>
</reference>
<dbReference type="AlphaFoldDB" id="A0A974P342"/>
<evidence type="ECO:0000313" key="2">
    <source>
        <dbReference type="EMBL" id="QQZ49495.1"/>
    </source>
</evidence>
<sequence>MAGSLLAACATTYYVPRGAGRLQGMASVSENLSDKGLARLTADMDPAMLALARRHDPHHGPDLWGRPEGGQASTSARRPTWALVRRWTLSPRTSTPCGRSPPCRSGR</sequence>
<gene>
    <name evidence="2" type="ORF">JKL49_21345</name>
</gene>
<feature type="region of interest" description="Disordered" evidence="1">
    <location>
        <begin position="57"/>
        <end position="78"/>
    </location>
</feature>
<proteinExistence type="predicted"/>
<evidence type="ECO:0000256" key="1">
    <source>
        <dbReference type="SAM" id="MobiDB-lite"/>
    </source>
</evidence>
<organism evidence="2">
    <name type="scientific">Phenylobacterium glaciei</name>
    <dbReference type="NCBI Taxonomy" id="2803784"/>
    <lineage>
        <taxon>Bacteria</taxon>
        <taxon>Pseudomonadati</taxon>
        <taxon>Pseudomonadota</taxon>
        <taxon>Alphaproteobacteria</taxon>
        <taxon>Caulobacterales</taxon>
        <taxon>Caulobacteraceae</taxon>
        <taxon>Phenylobacterium</taxon>
    </lineage>
</organism>
<name>A0A974P342_9CAUL</name>
<protein>
    <submittedName>
        <fullName evidence="2">Uncharacterized protein</fullName>
    </submittedName>
</protein>
<accession>A0A974P342</accession>
<dbReference type="EMBL" id="CP068570">
    <property type="protein sequence ID" value="QQZ49495.1"/>
    <property type="molecule type" value="Genomic_DNA"/>
</dbReference>